<protein>
    <submittedName>
        <fullName evidence="2">Uncharacterized protein</fullName>
    </submittedName>
</protein>
<reference evidence="2" key="1">
    <citation type="submission" date="2021-01" db="EMBL/GenBank/DDBJ databases">
        <title>Chromosome-level genome assembly of a human fungal pathogen reveals clustering of transcriptionally co-regulated genes.</title>
        <authorList>
            <person name="Voorhies M."/>
            <person name="Cohen S."/>
            <person name="Shea T.P."/>
            <person name="Petrus S."/>
            <person name="Munoz J.F."/>
            <person name="Poplawski S."/>
            <person name="Goldman W.E."/>
            <person name="Michael T."/>
            <person name="Cuomo C.A."/>
            <person name="Sil A."/>
            <person name="Beyhan S."/>
        </authorList>
    </citation>
    <scope>NUCLEOTIDE SEQUENCE</scope>
    <source>
        <strain evidence="2">H88</strain>
    </source>
</reference>
<dbReference type="EMBL" id="CP069103">
    <property type="protein sequence ID" value="QSS51987.1"/>
    <property type="molecule type" value="Genomic_DNA"/>
</dbReference>
<accession>A0A8A1LJJ5</accession>
<dbReference type="VEuPathDB" id="FungiDB:I7I53_07473"/>
<sequence length="115" mass="13269">MGTCLDFPVSSTRDTHGRSEQGPIDRQTDRHPFLFAKILPVFPVQLENNPQAATADRLKVFFSLWVNVQGKRYTGVEANVEYIYIFKNNSLAIPIAVELFVFIYICEHIYCRSKR</sequence>
<proteinExistence type="predicted"/>
<evidence type="ECO:0000256" key="1">
    <source>
        <dbReference type="SAM" id="MobiDB-lite"/>
    </source>
</evidence>
<evidence type="ECO:0000313" key="3">
    <source>
        <dbReference type="Proteomes" id="UP000663419"/>
    </source>
</evidence>
<name>A0A8A1LJJ5_AJEC8</name>
<gene>
    <name evidence="2" type="ORF">I7I53_07473</name>
</gene>
<feature type="region of interest" description="Disordered" evidence="1">
    <location>
        <begin position="1"/>
        <end position="27"/>
    </location>
</feature>
<evidence type="ECO:0000313" key="2">
    <source>
        <dbReference type="EMBL" id="QSS51987.1"/>
    </source>
</evidence>
<dbReference type="Proteomes" id="UP000663419">
    <property type="component" value="Chromosome 2"/>
</dbReference>
<organism evidence="2 3">
    <name type="scientific">Ajellomyces capsulatus (strain H88)</name>
    <name type="common">Darling's disease fungus</name>
    <name type="synonym">Histoplasma capsulatum</name>
    <dbReference type="NCBI Taxonomy" id="544711"/>
    <lineage>
        <taxon>Eukaryota</taxon>
        <taxon>Fungi</taxon>
        <taxon>Dikarya</taxon>
        <taxon>Ascomycota</taxon>
        <taxon>Pezizomycotina</taxon>
        <taxon>Eurotiomycetes</taxon>
        <taxon>Eurotiomycetidae</taxon>
        <taxon>Onygenales</taxon>
        <taxon>Ajellomycetaceae</taxon>
        <taxon>Histoplasma</taxon>
    </lineage>
</organism>
<dbReference type="AlphaFoldDB" id="A0A8A1LJJ5"/>